<feature type="region of interest" description="Disordered" evidence="1">
    <location>
        <begin position="351"/>
        <end position="517"/>
    </location>
</feature>
<feature type="compositionally biased region" description="Polar residues" evidence="1">
    <location>
        <begin position="103"/>
        <end position="141"/>
    </location>
</feature>
<feature type="region of interest" description="Disordered" evidence="1">
    <location>
        <begin position="1"/>
        <end position="225"/>
    </location>
</feature>
<feature type="compositionally biased region" description="Polar residues" evidence="1">
    <location>
        <begin position="211"/>
        <end position="225"/>
    </location>
</feature>
<keyword evidence="3" id="KW-1185">Reference proteome</keyword>
<evidence type="ECO:0000313" key="2">
    <source>
        <dbReference type="EMBL" id="KAG0648909.1"/>
    </source>
</evidence>
<evidence type="ECO:0000313" key="3">
    <source>
        <dbReference type="Proteomes" id="UP000785200"/>
    </source>
</evidence>
<feature type="compositionally biased region" description="Low complexity" evidence="1">
    <location>
        <begin position="19"/>
        <end position="54"/>
    </location>
</feature>
<accession>A0A9P6VJG7</accession>
<proteinExistence type="predicted"/>
<dbReference type="EMBL" id="VNKQ01000009">
    <property type="protein sequence ID" value="KAG0648909.1"/>
    <property type="molecule type" value="Genomic_DNA"/>
</dbReference>
<dbReference type="OrthoDB" id="687730at2759"/>
<reference evidence="2" key="1">
    <citation type="submission" date="2019-07" db="EMBL/GenBank/DDBJ databases">
        <title>Hyphodiscus hymeniophilus genome sequencing and assembly.</title>
        <authorList>
            <person name="Kramer G."/>
            <person name="Nodwell J."/>
        </authorList>
    </citation>
    <scope>NUCLEOTIDE SEQUENCE</scope>
    <source>
        <strain evidence="2">ATCC 34498</strain>
    </source>
</reference>
<feature type="compositionally biased region" description="Polar residues" evidence="1">
    <location>
        <begin position="67"/>
        <end position="90"/>
    </location>
</feature>
<comment type="caution">
    <text evidence="2">The sequence shown here is derived from an EMBL/GenBank/DDBJ whole genome shotgun (WGS) entry which is preliminary data.</text>
</comment>
<dbReference type="Proteomes" id="UP000785200">
    <property type="component" value="Unassembled WGS sequence"/>
</dbReference>
<dbReference type="AlphaFoldDB" id="A0A9P6VJG7"/>
<evidence type="ECO:0000256" key="1">
    <source>
        <dbReference type="SAM" id="MobiDB-lite"/>
    </source>
</evidence>
<organism evidence="2 3">
    <name type="scientific">Hyphodiscus hymeniophilus</name>
    <dbReference type="NCBI Taxonomy" id="353542"/>
    <lineage>
        <taxon>Eukaryota</taxon>
        <taxon>Fungi</taxon>
        <taxon>Dikarya</taxon>
        <taxon>Ascomycota</taxon>
        <taxon>Pezizomycotina</taxon>
        <taxon>Leotiomycetes</taxon>
        <taxon>Helotiales</taxon>
        <taxon>Hyphodiscaceae</taxon>
        <taxon>Hyphodiscus</taxon>
    </lineage>
</organism>
<feature type="compositionally biased region" description="Pro residues" evidence="1">
    <location>
        <begin position="1"/>
        <end position="18"/>
    </location>
</feature>
<protein>
    <submittedName>
        <fullName evidence="2">Uncharacterized protein</fullName>
    </submittedName>
</protein>
<feature type="compositionally biased region" description="Basic and acidic residues" evidence="1">
    <location>
        <begin position="392"/>
        <end position="406"/>
    </location>
</feature>
<feature type="compositionally biased region" description="Polar residues" evidence="1">
    <location>
        <begin position="369"/>
        <end position="385"/>
    </location>
</feature>
<feature type="compositionally biased region" description="Polar residues" evidence="1">
    <location>
        <begin position="158"/>
        <end position="192"/>
    </location>
</feature>
<sequence length="559" mass="59008">MYSVPSPPPAWNPSPQPTALPGRTRTTTATPVPSSPTSPTRSGRLRGLSYLRSYTHNHLLSRDNHSNSDNSQRPSTLARATSYPSPTSPARISANRGPAAASPASQEFTARQISPTVQQSPTELTSARSSNLENLGSTSGWLPTVGGRSVASREASEPQPSTTASSSAVLAGTTSAAGTSDRTNTMARTRSATVAGATDIPHVDGARNEAPVQSTTNGNGMNHQLPSIRFTAHQDPRAQRPSLVFSPMARILPTGKEIIKVGRYSERDNQPPQAANVPSSAPVGFKSKVVTLENLHKVAPHKTVQYALDRLLLANLSSLHRVRIPGTIIADLEAELDDPFADGEWEQLGDEEAADVREAREATVAPEESPTTTRAGRQVNSTEDTQAVVEAPEEHSNQEQSVHSDGDAADASEGSDREGLHGISTSIEEDLDVEERPSPPSSSSSKPHVSNATVQPVDIIGRKTVSNRSSSHLALAQPIGERRITRTPSPNGLHPSSMDAVTGVEGPMTPRNDAGPFVFDGSAGRAAGLRLSNVASMNLNEAADSPIFTTPQPQATAES</sequence>
<name>A0A9P6VJG7_9HELO</name>
<gene>
    <name evidence="2" type="ORF">D0Z07_4883</name>
</gene>